<keyword evidence="4 6" id="KW-0238">DNA-binding</keyword>
<dbReference type="FunFam" id="1.10.10.200:FF:000002">
    <property type="entry name" value="Probable transcriptional regulatory protein CLM62_37755"/>
    <property type="match status" value="1"/>
</dbReference>
<dbReference type="SUPFAM" id="SSF75625">
    <property type="entry name" value="YebC-like"/>
    <property type="match status" value="1"/>
</dbReference>
<accession>A0A1F7L116</accession>
<evidence type="ECO:0000256" key="4">
    <source>
        <dbReference type="ARBA" id="ARBA00023125"/>
    </source>
</evidence>
<dbReference type="GO" id="GO:0006355">
    <property type="term" value="P:regulation of DNA-templated transcription"/>
    <property type="evidence" value="ECO:0007669"/>
    <property type="project" value="UniProtKB-UniRule"/>
</dbReference>
<dbReference type="GO" id="GO:0005829">
    <property type="term" value="C:cytosol"/>
    <property type="evidence" value="ECO:0007669"/>
    <property type="project" value="TreeGrafter"/>
</dbReference>
<dbReference type="InterPro" id="IPR029072">
    <property type="entry name" value="YebC-like"/>
</dbReference>
<evidence type="ECO:0000256" key="3">
    <source>
        <dbReference type="ARBA" id="ARBA00023015"/>
    </source>
</evidence>
<evidence type="ECO:0000256" key="6">
    <source>
        <dbReference type="HAMAP-Rule" id="MF_00693"/>
    </source>
</evidence>
<evidence type="ECO:0000313" key="10">
    <source>
        <dbReference type="Proteomes" id="UP000177050"/>
    </source>
</evidence>
<dbReference type="Proteomes" id="UP000177050">
    <property type="component" value="Unassembled WGS sequence"/>
</dbReference>
<comment type="subcellular location">
    <subcellularLocation>
        <location evidence="6">Cytoplasm</location>
    </subcellularLocation>
</comment>
<evidence type="ECO:0000259" key="8">
    <source>
        <dbReference type="Pfam" id="PF20772"/>
    </source>
</evidence>
<evidence type="ECO:0000313" key="9">
    <source>
        <dbReference type="EMBL" id="OGK73830.1"/>
    </source>
</evidence>
<dbReference type="InterPro" id="IPR026564">
    <property type="entry name" value="Transcrip_reg_TACO1-like_dom3"/>
</dbReference>
<evidence type="ECO:0000256" key="5">
    <source>
        <dbReference type="ARBA" id="ARBA00023163"/>
    </source>
</evidence>
<dbReference type="InterPro" id="IPR017856">
    <property type="entry name" value="Integrase-like_N"/>
</dbReference>
<dbReference type="PANTHER" id="PTHR12532:SF6">
    <property type="entry name" value="TRANSCRIPTIONAL REGULATORY PROTEIN YEBC-RELATED"/>
    <property type="match status" value="1"/>
</dbReference>
<comment type="caution">
    <text evidence="9">The sequence shown here is derived from an EMBL/GenBank/DDBJ whole genome shotgun (WGS) entry which is preliminary data.</text>
</comment>
<organism evidence="9 10">
    <name type="scientific">Candidatus Roizmanbacteria bacterium RIFOXYD1_FULL_38_12</name>
    <dbReference type="NCBI Taxonomy" id="1802093"/>
    <lineage>
        <taxon>Bacteria</taxon>
        <taxon>Candidatus Roizmaniibacteriota</taxon>
    </lineage>
</organism>
<feature type="domain" description="TACO1/YebC-like second and third" evidence="7">
    <location>
        <begin position="84"/>
        <end position="237"/>
    </location>
</feature>
<dbReference type="InterPro" id="IPR049083">
    <property type="entry name" value="TACO1_YebC_N"/>
</dbReference>
<evidence type="ECO:0000259" key="7">
    <source>
        <dbReference type="Pfam" id="PF01709"/>
    </source>
</evidence>
<keyword evidence="2 6" id="KW-0963">Cytoplasm</keyword>
<dbReference type="InterPro" id="IPR048300">
    <property type="entry name" value="TACO1_YebC-like_2nd/3rd_dom"/>
</dbReference>
<evidence type="ECO:0000256" key="2">
    <source>
        <dbReference type="ARBA" id="ARBA00022490"/>
    </source>
</evidence>
<dbReference type="NCBIfam" id="NF001030">
    <property type="entry name" value="PRK00110.1"/>
    <property type="match status" value="1"/>
</dbReference>
<reference evidence="9 10" key="1">
    <citation type="journal article" date="2016" name="Nat. Commun.">
        <title>Thousands of microbial genomes shed light on interconnected biogeochemical processes in an aquifer system.</title>
        <authorList>
            <person name="Anantharaman K."/>
            <person name="Brown C.T."/>
            <person name="Hug L.A."/>
            <person name="Sharon I."/>
            <person name="Castelle C.J."/>
            <person name="Probst A.J."/>
            <person name="Thomas B.C."/>
            <person name="Singh A."/>
            <person name="Wilkins M.J."/>
            <person name="Karaoz U."/>
            <person name="Brodie E.L."/>
            <person name="Williams K.H."/>
            <person name="Hubbard S.S."/>
            <person name="Banfield J.F."/>
        </authorList>
    </citation>
    <scope>NUCLEOTIDE SEQUENCE [LARGE SCALE GENOMIC DNA]</scope>
</reference>
<feature type="domain" description="TACO1/YebC-like N-terminal" evidence="8">
    <location>
        <begin position="5"/>
        <end position="77"/>
    </location>
</feature>
<dbReference type="GO" id="GO:0003677">
    <property type="term" value="F:DNA binding"/>
    <property type="evidence" value="ECO:0007669"/>
    <property type="project" value="UniProtKB-UniRule"/>
</dbReference>
<dbReference type="Pfam" id="PF20772">
    <property type="entry name" value="TACO1_YebC_N"/>
    <property type="match status" value="1"/>
</dbReference>
<name>A0A1F7L116_9BACT</name>
<sequence length="245" mass="27569">MSGHSKWANIKRKKEANDKVKGVVFSKLSRLITLAVHEGGNIPDPSHNFKLRLIIDKAKSLNMPKENIQRAIEKANKDNKNVLREVMYEGFAPHGVALMIHATTDNPNRTVNEIKNCIEQHGGKLGTQGSVSYLFTKCGMVEFDKGENTEEDIFTFAQSLNAIDMDKSESIYYVYIPFELFGKIKEHLEKVRPKLSEVIYKPNLNISVSTHDQISQVLGVMEAVEGLDDVHGVFSNIDIPDSFHI</sequence>
<dbReference type="PANTHER" id="PTHR12532">
    <property type="entry name" value="TRANSLATIONAL ACTIVATOR OF CYTOCHROME C OXIDASE 1"/>
    <property type="match status" value="1"/>
</dbReference>
<dbReference type="Gene3D" id="3.30.70.980">
    <property type="match status" value="2"/>
</dbReference>
<keyword evidence="3 6" id="KW-0805">Transcription regulation</keyword>
<dbReference type="Pfam" id="PF01709">
    <property type="entry name" value="Transcrip_reg"/>
    <property type="match status" value="1"/>
</dbReference>
<keyword evidence="5 6" id="KW-0804">Transcription</keyword>
<proteinExistence type="inferred from homology"/>
<dbReference type="InterPro" id="IPR002876">
    <property type="entry name" value="Transcrip_reg_TACO1-like"/>
</dbReference>
<dbReference type="HAMAP" id="MF_00693">
    <property type="entry name" value="Transcrip_reg_TACO1"/>
    <property type="match status" value="1"/>
</dbReference>
<dbReference type="NCBIfam" id="TIGR01033">
    <property type="entry name" value="YebC/PmpR family DNA-binding transcriptional regulator"/>
    <property type="match status" value="1"/>
</dbReference>
<gene>
    <name evidence="9" type="ORF">A3K52_03550</name>
</gene>
<evidence type="ECO:0000256" key="1">
    <source>
        <dbReference type="ARBA" id="ARBA00008724"/>
    </source>
</evidence>
<dbReference type="AlphaFoldDB" id="A0A1F7L116"/>
<comment type="similarity">
    <text evidence="1 6">Belongs to the TACO1 family.</text>
</comment>
<dbReference type="Gene3D" id="1.10.10.200">
    <property type="match status" value="1"/>
</dbReference>
<dbReference type="EMBL" id="MGBR01000001">
    <property type="protein sequence ID" value="OGK73830.1"/>
    <property type="molecule type" value="Genomic_DNA"/>
</dbReference>
<protein>
    <recommendedName>
        <fullName evidence="6">Probable transcriptional regulatory protein A3K52_03550</fullName>
    </recommendedName>
</protein>
<dbReference type="NCBIfam" id="NF009044">
    <property type="entry name" value="PRK12378.1"/>
    <property type="match status" value="1"/>
</dbReference>